<dbReference type="PANTHER" id="PTHR30349:SF41">
    <property type="entry name" value="INTEGRASE_RECOMBINASE PROTEIN MJ0367-RELATED"/>
    <property type="match status" value="1"/>
</dbReference>
<dbReference type="Proteomes" id="UP001337305">
    <property type="component" value="Unassembled WGS sequence"/>
</dbReference>
<evidence type="ECO:0000313" key="7">
    <source>
        <dbReference type="Proteomes" id="UP001337305"/>
    </source>
</evidence>
<keyword evidence="7" id="KW-1185">Reference proteome</keyword>
<dbReference type="InterPro" id="IPR025269">
    <property type="entry name" value="SAM-like_dom"/>
</dbReference>
<gene>
    <name evidence="6" type="ORF">N1F79_13410</name>
</gene>
<comment type="similarity">
    <text evidence="1">Belongs to the 'phage' integrase family.</text>
</comment>
<dbReference type="Pfam" id="PF00589">
    <property type="entry name" value="Phage_integrase"/>
    <property type="match status" value="1"/>
</dbReference>
<dbReference type="RefSeq" id="WP_303306464.1">
    <property type="nucleotide sequence ID" value="NZ_JAODOP010000004.1"/>
</dbReference>
<dbReference type="InterPro" id="IPR011010">
    <property type="entry name" value="DNA_brk_join_enz"/>
</dbReference>
<reference evidence="6 7" key="1">
    <citation type="submission" date="2022-09" db="EMBL/GenBank/DDBJ databases">
        <title>Genome sequencing of Flavivirga sp. MEBiC05379.</title>
        <authorList>
            <person name="Oh H.-M."/>
            <person name="Kwon K.K."/>
            <person name="Park M.J."/>
            <person name="Yang S.-H."/>
        </authorList>
    </citation>
    <scope>NUCLEOTIDE SEQUENCE [LARGE SCALE GENOMIC DNA]</scope>
    <source>
        <strain evidence="6 7">MEBiC05379</strain>
    </source>
</reference>
<comment type="caution">
    <text evidence="6">The sequence shown here is derived from an EMBL/GenBank/DDBJ whole genome shotgun (WGS) entry which is preliminary data.</text>
</comment>
<organism evidence="6 7">
    <name type="scientific">Flavivirga spongiicola</name>
    <dbReference type="NCBI Taxonomy" id="421621"/>
    <lineage>
        <taxon>Bacteria</taxon>
        <taxon>Pseudomonadati</taxon>
        <taxon>Bacteroidota</taxon>
        <taxon>Flavobacteriia</taxon>
        <taxon>Flavobacteriales</taxon>
        <taxon>Flavobacteriaceae</taxon>
        <taxon>Flavivirga</taxon>
    </lineage>
</organism>
<sequence length="430" mass="50864">MATVNFLYRSTRDNEPLNVRLLFRYEDIDYSKGAKTKLHIYTHDELSEDDKLNAKFYWKKLHSKKNVKDIDLENKQTKINAELNKIKNYILKKFNEENISEVINDKDWLKKTLEFYYNPIVEKIELPNELLNYFDYYLDEKKNSLANQTLKNYNVVKKLLIRYENSVGYKIKILDIDLSFKNQFEKYCLEQGYANNTISRAIHSVKTICLHARYNGLETSYQLEKVKLKEVKVENIYLSFDDLEKIEKADLNAEYLINARDWLIISCYLGQRISDLLRFNSNDIREEKGKPLIEFTQKKTGKIMTVPLHPKVIEVLKKKNGEFPRTISEQKYNSYIKTVCQEAKLKEKVKGSKKVETFEGSKKYRKLTGIYEKWELVSSHIGRRSFATNFYGKIPTSYLIYVTGHSTEKMFLSYIGKSNKDLAMEITNYF</sequence>
<evidence type="ECO:0000259" key="4">
    <source>
        <dbReference type="Pfam" id="PF00589"/>
    </source>
</evidence>
<evidence type="ECO:0000259" key="5">
    <source>
        <dbReference type="Pfam" id="PF13102"/>
    </source>
</evidence>
<evidence type="ECO:0000256" key="2">
    <source>
        <dbReference type="ARBA" id="ARBA00023125"/>
    </source>
</evidence>
<keyword evidence="3" id="KW-0233">DNA recombination</keyword>
<protein>
    <submittedName>
        <fullName evidence="6">Site-specific integrase</fullName>
    </submittedName>
</protein>
<dbReference type="InterPro" id="IPR010998">
    <property type="entry name" value="Integrase_recombinase_N"/>
</dbReference>
<keyword evidence="2" id="KW-0238">DNA-binding</keyword>
<proteinExistence type="inferred from homology"/>
<dbReference type="PANTHER" id="PTHR30349">
    <property type="entry name" value="PHAGE INTEGRASE-RELATED"/>
    <property type="match status" value="1"/>
</dbReference>
<evidence type="ECO:0000313" key="6">
    <source>
        <dbReference type="EMBL" id="MEF3834130.1"/>
    </source>
</evidence>
<dbReference type="Pfam" id="PF13102">
    <property type="entry name" value="Phage_int_SAM_5"/>
    <property type="match status" value="1"/>
</dbReference>
<dbReference type="InterPro" id="IPR002104">
    <property type="entry name" value="Integrase_catalytic"/>
</dbReference>
<feature type="domain" description="Phage integrase SAM-like" evidence="5">
    <location>
        <begin position="130"/>
        <end position="216"/>
    </location>
</feature>
<dbReference type="SUPFAM" id="SSF56349">
    <property type="entry name" value="DNA breaking-rejoining enzymes"/>
    <property type="match status" value="1"/>
</dbReference>
<feature type="domain" description="Tyr recombinase" evidence="4">
    <location>
        <begin position="239"/>
        <end position="415"/>
    </location>
</feature>
<dbReference type="Gene3D" id="1.10.150.130">
    <property type="match status" value="1"/>
</dbReference>
<accession>A0ABU7XTU7</accession>
<dbReference type="EMBL" id="JAODOP010000004">
    <property type="protein sequence ID" value="MEF3834130.1"/>
    <property type="molecule type" value="Genomic_DNA"/>
</dbReference>
<dbReference type="Gene3D" id="1.10.443.10">
    <property type="entry name" value="Intergrase catalytic core"/>
    <property type="match status" value="1"/>
</dbReference>
<evidence type="ECO:0000256" key="3">
    <source>
        <dbReference type="ARBA" id="ARBA00023172"/>
    </source>
</evidence>
<name>A0ABU7XTU7_9FLAO</name>
<dbReference type="InterPro" id="IPR050090">
    <property type="entry name" value="Tyrosine_recombinase_XerCD"/>
</dbReference>
<evidence type="ECO:0000256" key="1">
    <source>
        <dbReference type="ARBA" id="ARBA00008857"/>
    </source>
</evidence>
<dbReference type="InterPro" id="IPR013762">
    <property type="entry name" value="Integrase-like_cat_sf"/>
</dbReference>